<reference evidence="1" key="1">
    <citation type="submission" date="2023-07" db="EMBL/GenBank/DDBJ databases">
        <title>Black Yeasts Isolated from many extreme environments.</title>
        <authorList>
            <person name="Coleine C."/>
            <person name="Stajich J.E."/>
            <person name="Selbmann L."/>
        </authorList>
    </citation>
    <scope>NUCLEOTIDE SEQUENCE</scope>
    <source>
        <strain evidence="1">CCFEE 5714</strain>
    </source>
</reference>
<name>A0ACC3NH69_9PEZI</name>
<evidence type="ECO:0000313" key="2">
    <source>
        <dbReference type="Proteomes" id="UP001281147"/>
    </source>
</evidence>
<dbReference type="EMBL" id="JAUTXU010000045">
    <property type="protein sequence ID" value="KAK3716027.1"/>
    <property type="molecule type" value="Genomic_DNA"/>
</dbReference>
<sequence length="721" mass="79344">MAKGSKALAKCAIVISGTYKDYPAAKVSGWATNLGARVHSSVNANTTHVVVSKKAWERKDAAVQTALKYNQDGPAEIYIVSFDWLEDSVTNRSKKKEGPYLWEKLDAAHSKAAKKAEKAEAVKGAKSAPGMMHEVLQGGTEGYVDERDRKKVERQIEEERRVKKQMEEEEKREKEEAKAREKRKKAEVYAKGAKKARNEIFTENHHVYMDDEGFRYDIPITKVDPRNNRNERYHLTIYESNAEPHTYAMNCQFAGTGILPSNNVMAALGCSFPVAFRAFKKTFKEKTGIVWDDRVAAALERINREKRDRGRGTGSDDAGSRRGLPVSESGVGRGGKGRVEFKDMMFVYHPPCYGPKGKLPEDKKREVIDLDPDEDARTEKVEHWMSGANGPGTPEALARSQTPQQTEELSQTQNQHDAKGNDHLSPQEADFGAETLNGSGLNGVVNGNIESNGNSEGYAAFTGTNGNSIYDNDLDEIMDTTYPFDHDLDLDNFDFDSLMADQQTQMTSAGGDLTQQQHPGDEGGTFEHHAPVPTMGDCEASFDPSMQLTEAMQQTSFLHPPSTVQESFQPGTQDVGETQVAEKAIGEFEEYLKHEQQEAQDMQGAEAGVAFTANGSFGGLLKGLNLGTSMLGKRKTSPVAQMGAEGQLMKKQRSDGDAETATAGVNSFADEGFEEAESYLFDSNQYHESGDEQTPRALAGKQNLPTAEQMHMAEQGEEIAA</sequence>
<gene>
    <name evidence="1" type="ORF">LTR37_006757</name>
</gene>
<protein>
    <submittedName>
        <fullName evidence="1">Uncharacterized protein</fullName>
    </submittedName>
</protein>
<dbReference type="Proteomes" id="UP001281147">
    <property type="component" value="Unassembled WGS sequence"/>
</dbReference>
<proteinExistence type="predicted"/>
<organism evidence="1 2">
    <name type="scientific">Vermiconidia calcicola</name>
    <dbReference type="NCBI Taxonomy" id="1690605"/>
    <lineage>
        <taxon>Eukaryota</taxon>
        <taxon>Fungi</taxon>
        <taxon>Dikarya</taxon>
        <taxon>Ascomycota</taxon>
        <taxon>Pezizomycotina</taxon>
        <taxon>Dothideomycetes</taxon>
        <taxon>Dothideomycetidae</taxon>
        <taxon>Mycosphaerellales</taxon>
        <taxon>Extremaceae</taxon>
        <taxon>Vermiconidia</taxon>
    </lineage>
</organism>
<evidence type="ECO:0000313" key="1">
    <source>
        <dbReference type="EMBL" id="KAK3716027.1"/>
    </source>
</evidence>
<keyword evidence="2" id="KW-1185">Reference proteome</keyword>
<comment type="caution">
    <text evidence="1">The sequence shown here is derived from an EMBL/GenBank/DDBJ whole genome shotgun (WGS) entry which is preliminary data.</text>
</comment>
<accession>A0ACC3NH69</accession>